<dbReference type="EMBL" id="UINC01017467">
    <property type="protein sequence ID" value="SVA72456.1"/>
    <property type="molecule type" value="Genomic_DNA"/>
</dbReference>
<dbReference type="GO" id="GO:0016887">
    <property type="term" value="F:ATP hydrolysis activity"/>
    <property type="evidence" value="ECO:0007669"/>
    <property type="project" value="InterPro"/>
</dbReference>
<dbReference type="InterPro" id="IPR015854">
    <property type="entry name" value="ABC_transpr_LolD-like"/>
</dbReference>
<dbReference type="InterPro" id="IPR003593">
    <property type="entry name" value="AAA+_ATPase"/>
</dbReference>
<dbReference type="GO" id="GO:0005886">
    <property type="term" value="C:plasma membrane"/>
    <property type="evidence" value="ECO:0007669"/>
    <property type="project" value="TreeGrafter"/>
</dbReference>
<evidence type="ECO:0000313" key="5">
    <source>
        <dbReference type="EMBL" id="SVA72456.1"/>
    </source>
</evidence>
<dbReference type="FunFam" id="3.40.50.300:FF:000032">
    <property type="entry name" value="Export ABC transporter ATP-binding protein"/>
    <property type="match status" value="1"/>
</dbReference>
<keyword evidence="1" id="KW-0813">Transport</keyword>
<dbReference type="InterPro" id="IPR003439">
    <property type="entry name" value="ABC_transporter-like_ATP-bd"/>
</dbReference>
<sequence>MIKLRGICRDFQVGDQIVTALNHVDLEIQRGEYISIMGPSGSGKSTLLNILGLLDRPTEGTYWLNKKDVSQLEERALAEQRQRNIGFIFQFFHLIPRLSARENVELPMLLAGKSVDARRERSRDVLKSMGLDDRLNHRPDQLSGGERQRVAIGRAIAMEPAALLADEPTGNLDSKSGDEVIQVIEQLNQEGISLIVVTHDPEIGKRADRHLTLHDGEVRHDTRRRL</sequence>
<dbReference type="InterPro" id="IPR027417">
    <property type="entry name" value="P-loop_NTPase"/>
</dbReference>
<evidence type="ECO:0000259" key="4">
    <source>
        <dbReference type="PROSITE" id="PS50893"/>
    </source>
</evidence>
<dbReference type="PANTHER" id="PTHR24220:SF86">
    <property type="entry name" value="ABC TRANSPORTER ABCH.1"/>
    <property type="match status" value="1"/>
</dbReference>
<proteinExistence type="predicted"/>
<dbReference type="PROSITE" id="PS00211">
    <property type="entry name" value="ABC_TRANSPORTER_1"/>
    <property type="match status" value="1"/>
</dbReference>
<evidence type="ECO:0000256" key="3">
    <source>
        <dbReference type="ARBA" id="ARBA00022840"/>
    </source>
</evidence>
<dbReference type="CDD" id="cd03255">
    <property type="entry name" value="ABC_MJ0796_LolCDE_FtsE"/>
    <property type="match status" value="1"/>
</dbReference>
<dbReference type="GO" id="GO:0098796">
    <property type="term" value="C:membrane protein complex"/>
    <property type="evidence" value="ECO:0007669"/>
    <property type="project" value="UniProtKB-ARBA"/>
</dbReference>
<accession>A0A381Y5S1</accession>
<dbReference type="GO" id="GO:0022857">
    <property type="term" value="F:transmembrane transporter activity"/>
    <property type="evidence" value="ECO:0007669"/>
    <property type="project" value="TreeGrafter"/>
</dbReference>
<dbReference type="InterPro" id="IPR017871">
    <property type="entry name" value="ABC_transporter-like_CS"/>
</dbReference>
<dbReference type="SMART" id="SM00382">
    <property type="entry name" value="AAA"/>
    <property type="match status" value="1"/>
</dbReference>
<keyword evidence="2" id="KW-0547">Nucleotide-binding</keyword>
<feature type="domain" description="ABC transporter" evidence="4">
    <location>
        <begin position="2"/>
        <end position="226"/>
    </location>
</feature>
<name>A0A381Y5S1_9ZZZZ</name>
<organism evidence="5">
    <name type="scientific">marine metagenome</name>
    <dbReference type="NCBI Taxonomy" id="408172"/>
    <lineage>
        <taxon>unclassified sequences</taxon>
        <taxon>metagenomes</taxon>
        <taxon>ecological metagenomes</taxon>
    </lineage>
</organism>
<protein>
    <recommendedName>
        <fullName evidence="4">ABC transporter domain-containing protein</fullName>
    </recommendedName>
</protein>
<dbReference type="Pfam" id="PF00005">
    <property type="entry name" value="ABC_tran"/>
    <property type="match status" value="1"/>
</dbReference>
<dbReference type="SUPFAM" id="SSF52540">
    <property type="entry name" value="P-loop containing nucleoside triphosphate hydrolases"/>
    <property type="match status" value="1"/>
</dbReference>
<dbReference type="Gene3D" id="3.40.50.300">
    <property type="entry name" value="P-loop containing nucleotide triphosphate hydrolases"/>
    <property type="match status" value="1"/>
</dbReference>
<keyword evidence="3" id="KW-0067">ATP-binding</keyword>
<dbReference type="PANTHER" id="PTHR24220">
    <property type="entry name" value="IMPORT ATP-BINDING PROTEIN"/>
    <property type="match status" value="1"/>
</dbReference>
<dbReference type="GO" id="GO:0005524">
    <property type="term" value="F:ATP binding"/>
    <property type="evidence" value="ECO:0007669"/>
    <property type="project" value="UniProtKB-KW"/>
</dbReference>
<dbReference type="AlphaFoldDB" id="A0A381Y5S1"/>
<evidence type="ECO:0000256" key="1">
    <source>
        <dbReference type="ARBA" id="ARBA00022448"/>
    </source>
</evidence>
<dbReference type="InterPro" id="IPR017911">
    <property type="entry name" value="MacB-like_ATP-bd"/>
</dbReference>
<evidence type="ECO:0000256" key="2">
    <source>
        <dbReference type="ARBA" id="ARBA00022741"/>
    </source>
</evidence>
<reference evidence="5" key="1">
    <citation type="submission" date="2018-05" db="EMBL/GenBank/DDBJ databases">
        <authorList>
            <person name="Lanie J.A."/>
            <person name="Ng W.-L."/>
            <person name="Kazmierczak K.M."/>
            <person name="Andrzejewski T.M."/>
            <person name="Davidsen T.M."/>
            <person name="Wayne K.J."/>
            <person name="Tettelin H."/>
            <person name="Glass J.I."/>
            <person name="Rusch D."/>
            <person name="Podicherti R."/>
            <person name="Tsui H.-C.T."/>
            <person name="Winkler M.E."/>
        </authorList>
    </citation>
    <scope>NUCLEOTIDE SEQUENCE</scope>
</reference>
<gene>
    <name evidence="5" type="ORF">METZ01_LOCUS125310</name>
</gene>
<dbReference type="PROSITE" id="PS50893">
    <property type="entry name" value="ABC_TRANSPORTER_2"/>
    <property type="match status" value="1"/>
</dbReference>